<dbReference type="AlphaFoldDB" id="A0A409YG74"/>
<gene>
    <name evidence="1" type="ORF">CVT24_011140</name>
</gene>
<dbReference type="Proteomes" id="UP000284842">
    <property type="component" value="Unassembled WGS sequence"/>
</dbReference>
<sequence length="881" mass="99317">MIPSYYAPTIDLSGEIIWEPPVYVCKRPKAPEWYQPIAKHGPVPEWVIRNTQFSSTLLGALPMPTPRSTPTFPIPSSSLSIANATKALSIHLGGNIRRSFEPRIPLSSTPEPEPTGRIPVPTGLTRHAVTNLLHAPQLEIASFSRFCHLPPDLFEKTSIAGLSILSECLDSYHKDVSKSTSSGFSDAPHTAPSPFIPPPGQRLIFLRTNHGFDPATEAGWGSIISKVQRLTCSYKALEHRHRMSQLVSMTEGPVRELRIKYSLLPVDHPLSDGSIYRPIIELSELPRLQSLTLSICPRLFSPRYNPNFDPGLAKTIGLLDGPPCYLLETVRVELFFDLWGPKEDFLIPSPNVVSLWDKMDRVLASERYPSLQRFQLNIMVSLKAISDQFDSDRMKSCTTKLFDASFHRVKARGNITTDMIFPEEILAEIISNLGRHPPVPKDILDQELPTWNPLWRDEISRAALQSLCLTSQACRRITAPILFHNLEITGDALVMKRRILRLLHIFEINDSFARKTQSAMASCIRYVTIRPYAHPRPPSRLRKDFLNTYQDERFLAFLDYLSESKDITLRGFCLLAPAHTYQSRRWIDLSSSLRTSIRRLIRKDTLQVLAFSRISCLPNYIFNGSSIQGLSIISCQEASPQDLLINDAEIADAIALNELPPPNIQFLHTDHYFDITATPNWSNNKQDLQGVNSYITSRHQPAKSAKLLSTTHKTLKDLQMDILYMPSNPLEDGAFDFGQLQCLSSLTITLSDDTLEGHLRPDTLSSLLLVLDGRPCKSLQTLRLHLTTYDIGTDDFFGTSHMFSDCFNKVSDVLASTKYPSLKTFKLGMSITLESSNKSDNFDDIKERLQIHSKTHFNPCFQRLESAGIKVEIELSSHISD</sequence>
<evidence type="ECO:0000313" key="1">
    <source>
        <dbReference type="EMBL" id="PPR02017.1"/>
    </source>
</evidence>
<keyword evidence="2" id="KW-1185">Reference proteome</keyword>
<proteinExistence type="predicted"/>
<evidence type="ECO:0000313" key="2">
    <source>
        <dbReference type="Proteomes" id="UP000284842"/>
    </source>
</evidence>
<dbReference type="EMBL" id="NHTK01001195">
    <property type="protein sequence ID" value="PPR02017.1"/>
    <property type="molecule type" value="Genomic_DNA"/>
</dbReference>
<dbReference type="InParanoid" id="A0A409YG74"/>
<accession>A0A409YG74</accession>
<protein>
    <submittedName>
        <fullName evidence="1">Uncharacterized protein</fullName>
    </submittedName>
</protein>
<organism evidence="1 2">
    <name type="scientific">Panaeolus cyanescens</name>
    <dbReference type="NCBI Taxonomy" id="181874"/>
    <lineage>
        <taxon>Eukaryota</taxon>
        <taxon>Fungi</taxon>
        <taxon>Dikarya</taxon>
        <taxon>Basidiomycota</taxon>
        <taxon>Agaricomycotina</taxon>
        <taxon>Agaricomycetes</taxon>
        <taxon>Agaricomycetidae</taxon>
        <taxon>Agaricales</taxon>
        <taxon>Agaricineae</taxon>
        <taxon>Galeropsidaceae</taxon>
        <taxon>Panaeolus</taxon>
    </lineage>
</organism>
<comment type="caution">
    <text evidence="1">The sequence shown here is derived from an EMBL/GenBank/DDBJ whole genome shotgun (WGS) entry which is preliminary data.</text>
</comment>
<name>A0A409YG74_9AGAR</name>
<reference evidence="1 2" key="1">
    <citation type="journal article" date="2018" name="Evol. Lett.">
        <title>Horizontal gene cluster transfer increased hallucinogenic mushroom diversity.</title>
        <authorList>
            <person name="Reynolds H.T."/>
            <person name="Vijayakumar V."/>
            <person name="Gluck-Thaler E."/>
            <person name="Korotkin H.B."/>
            <person name="Matheny P.B."/>
            <person name="Slot J.C."/>
        </authorList>
    </citation>
    <scope>NUCLEOTIDE SEQUENCE [LARGE SCALE GENOMIC DNA]</scope>
    <source>
        <strain evidence="1 2">2629</strain>
    </source>
</reference>
<dbReference type="OrthoDB" id="3047552at2759"/>